<reference evidence="4 5" key="1">
    <citation type="journal article" date="2018" name="Sci. Rep.">
        <title>Comparative genomics provides insights into the lifestyle and reveals functional heterogeneity of dark septate endophytic fungi.</title>
        <authorList>
            <person name="Knapp D.G."/>
            <person name="Nemeth J.B."/>
            <person name="Barry K."/>
            <person name="Hainaut M."/>
            <person name="Henrissat B."/>
            <person name="Johnson J."/>
            <person name="Kuo A."/>
            <person name="Lim J.H.P."/>
            <person name="Lipzen A."/>
            <person name="Nolan M."/>
            <person name="Ohm R.A."/>
            <person name="Tamas L."/>
            <person name="Grigoriev I.V."/>
            <person name="Spatafora J.W."/>
            <person name="Nagy L.G."/>
            <person name="Kovacs G.M."/>
        </authorList>
    </citation>
    <scope>NUCLEOTIDE SEQUENCE [LARGE SCALE GENOMIC DNA]</scope>
    <source>
        <strain evidence="4 5">DSE2036</strain>
    </source>
</reference>
<gene>
    <name evidence="4" type="ORF">DM02DRAFT_639291</name>
</gene>
<sequence>MTRILAVTGATGVQGGGIINIMKNQRGWKIRAITRNTSSQCAIDLVNKGIEVVAANYDDEKSLSAAFIGVHAIFAVTNWWEHLQQGNSPEESDKLEEQQGMNLANAAASIPTLQHYIWSTTPHVNGYTVPHFDSKARVDKKIREELPALASITTYLSIGWYPQNIAYIPFMQPFINPITKQYMQLMPFAPQARHLVSGDMNINPGVWVRGILSSGSKAHGKYANVALEKLSFQEMLDIWAEVTGKKAMYVQATAETFTNMWGAAGHVMGLQNVLLESCDPWEETDQHVSYDELGIKKEDIIGYREALEGMKQMWE</sequence>
<evidence type="ECO:0000256" key="1">
    <source>
        <dbReference type="ARBA" id="ARBA00006328"/>
    </source>
</evidence>
<dbReference type="Gene3D" id="3.90.25.10">
    <property type="entry name" value="UDP-galactose 4-epimerase, domain 1"/>
    <property type="match status" value="1"/>
</dbReference>
<dbReference type="PANTHER" id="PTHR42748">
    <property type="entry name" value="NITROGEN METABOLITE REPRESSION PROTEIN NMRA FAMILY MEMBER"/>
    <property type="match status" value="1"/>
</dbReference>
<dbReference type="CDD" id="cd05251">
    <property type="entry name" value="NmrA_like_SDR_a"/>
    <property type="match status" value="1"/>
</dbReference>
<accession>A0A2V1E501</accession>
<dbReference type="InterPro" id="IPR008030">
    <property type="entry name" value="NmrA-like"/>
</dbReference>
<feature type="domain" description="NmrA-like" evidence="3">
    <location>
        <begin position="3"/>
        <end position="260"/>
    </location>
</feature>
<dbReference type="OrthoDB" id="300709at2759"/>
<evidence type="ECO:0000313" key="5">
    <source>
        <dbReference type="Proteomes" id="UP000244855"/>
    </source>
</evidence>
<dbReference type="EMBL" id="KZ805313">
    <property type="protein sequence ID" value="PVI05627.1"/>
    <property type="molecule type" value="Genomic_DNA"/>
</dbReference>
<evidence type="ECO:0000313" key="4">
    <source>
        <dbReference type="EMBL" id="PVI05627.1"/>
    </source>
</evidence>
<dbReference type="Proteomes" id="UP000244855">
    <property type="component" value="Unassembled WGS sequence"/>
</dbReference>
<dbReference type="Pfam" id="PF05368">
    <property type="entry name" value="NmrA"/>
    <property type="match status" value="1"/>
</dbReference>
<name>A0A2V1E501_9PLEO</name>
<evidence type="ECO:0000256" key="2">
    <source>
        <dbReference type="ARBA" id="ARBA00022857"/>
    </source>
</evidence>
<keyword evidence="5" id="KW-1185">Reference proteome</keyword>
<evidence type="ECO:0000259" key="3">
    <source>
        <dbReference type="Pfam" id="PF05368"/>
    </source>
</evidence>
<dbReference type="Gene3D" id="3.40.50.720">
    <property type="entry name" value="NAD(P)-binding Rossmann-like Domain"/>
    <property type="match status" value="1"/>
</dbReference>
<comment type="similarity">
    <text evidence="1">Belongs to the NmrA-type oxidoreductase family.</text>
</comment>
<keyword evidence="2" id="KW-0521">NADP</keyword>
<dbReference type="InterPro" id="IPR036291">
    <property type="entry name" value="NAD(P)-bd_dom_sf"/>
</dbReference>
<dbReference type="InterPro" id="IPR051164">
    <property type="entry name" value="NmrA-like_oxidored"/>
</dbReference>
<dbReference type="SUPFAM" id="SSF51735">
    <property type="entry name" value="NAD(P)-binding Rossmann-fold domains"/>
    <property type="match status" value="1"/>
</dbReference>
<dbReference type="GO" id="GO:0005634">
    <property type="term" value="C:nucleus"/>
    <property type="evidence" value="ECO:0007669"/>
    <property type="project" value="TreeGrafter"/>
</dbReference>
<proteinExistence type="inferred from homology"/>
<organism evidence="4 5">
    <name type="scientific">Periconia macrospinosa</name>
    <dbReference type="NCBI Taxonomy" id="97972"/>
    <lineage>
        <taxon>Eukaryota</taxon>
        <taxon>Fungi</taxon>
        <taxon>Dikarya</taxon>
        <taxon>Ascomycota</taxon>
        <taxon>Pezizomycotina</taxon>
        <taxon>Dothideomycetes</taxon>
        <taxon>Pleosporomycetidae</taxon>
        <taxon>Pleosporales</taxon>
        <taxon>Massarineae</taxon>
        <taxon>Periconiaceae</taxon>
        <taxon>Periconia</taxon>
    </lineage>
</organism>
<protein>
    <submittedName>
        <fullName evidence="4">NAD(P)-binding protein</fullName>
    </submittedName>
</protein>
<dbReference type="AlphaFoldDB" id="A0A2V1E501"/>
<dbReference type="STRING" id="97972.A0A2V1E501"/>
<dbReference type="PANTHER" id="PTHR42748:SF28">
    <property type="entry name" value="NMRA-LIKE DOMAIN-CONTAINING PROTEIN"/>
    <property type="match status" value="1"/>
</dbReference>